<dbReference type="Proteomes" id="UP000441797">
    <property type="component" value="Unassembled WGS sequence"/>
</dbReference>
<dbReference type="OrthoDB" id="9795596at2"/>
<dbReference type="RefSeq" id="WP_105222474.1">
    <property type="nucleotide sequence ID" value="NZ_CAWNSU010000018.1"/>
</dbReference>
<dbReference type="InterPro" id="IPR039554">
    <property type="entry name" value="HigA2-like_HTH"/>
</dbReference>
<evidence type="ECO:0000259" key="1">
    <source>
        <dbReference type="PROSITE" id="PS50943"/>
    </source>
</evidence>
<gene>
    <name evidence="2" type="ORF">BWI75_24935</name>
</gene>
<comment type="caution">
    <text evidence="2">The sequence shown here is derived from an EMBL/GenBank/DDBJ whole genome shotgun (WGS) entry which is preliminary data.</text>
</comment>
<evidence type="ECO:0000313" key="3">
    <source>
        <dbReference type="Proteomes" id="UP000441797"/>
    </source>
</evidence>
<dbReference type="GO" id="GO:0003677">
    <property type="term" value="F:DNA binding"/>
    <property type="evidence" value="ECO:0007669"/>
    <property type="project" value="InterPro"/>
</dbReference>
<reference evidence="2 3" key="1">
    <citation type="journal article" date="2019" name="Front. Microbiol.">
        <title>Genomic Features for Desiccation Tolerance and Sugar Biosynthesis in the Extremophile Gloeocapsopsis sp. UTEX B3054.</title>
        <authorList>
            <person name="Urrejola C."/>
            <person name="Alcorta J."/>
            <person name="Salas L."/>
            <person name="Vasquez M."/>
            <person name="Polz M.F."/>
            <person name="Vicuna R."/>
            <person name="Diez B."/>
        </authorList>
    </citation>
    <scope>NUCLEOTIDE SEQUENCE [LARGE SCALE GENOMIC DNA]</scope>
    <source>
        <strain evidence="2 3">1H9</strain>
    </source>
</reference>
<dbReference type="Gene3D" id="1.10.260.40">
    <property type="entry name" value="lambda repressor-like DNA-binding domains"/>
    <property type="match status" value="1"/>
</dbReference>
<proteinExistence type="predicted"/>
<protein>
    <submittedName>
        <fullName evidence="2">XRE family transcriptional regulator</fullName>
    </submittedName>
</protein>
<dbReference type="PROSITE" id="PS50943">
    <property type="entry name" value="HTH_CROC1"/>
    <property type="match status" value="1"/>
</dbReference>
<dbReference type="InterPro" id="IPR010982">
    <property type="entry name" value="Lambda_DNA-bd_dom_sf"/>
</dbReference>
<dbReference type="SUPFAM" id="SSF47413">
    <property type="entry name" value="lambda repressor-like DNA-binding domains"/>
    <property type="match status" value="1"/>
</dbReference>
<dbReference type="AlphaFoldDB" id="A0A6N8G1Y7"/>
<keyword evidence="3" id="KW-1185">Reference proteome</keyword>
<sequence length="101" mass="11247">MKADKSIDVSLGSDNIFADLGFDTEEATNLKVRADLMLDLRNYIELQGWTQEQAAAFFGETQPRISNLINGEISRFSVDKLLNMLGRAGMQVRVEVLPKAV</sequence>
<evidence type="ECO:0000313" key="2">
    <source>
        <dbReference type="EMBL" id="MUL39428.1"/>
    </source>
</evidence>
<feature type="domain" description="HTH cro/C1-type" evidence="1">
    <location>
        <begin position="40"/>
        <end position="97"/>
    </location>
</feature>
<organism evidence="2 3">
    <name type="scientific">Gloeocapsopsis dulcis AAB1 = 1H9</name>
    <dbReference type="NCBI Taxonomy" id="1433147"/>
    <lineage>
        <taxon>Bacteria</taxon>
        <taxon>Bacillati</taxon>
        <taxon>Cyanobacteriota</taxon>
        <taxon>Cyanophyceae</taxon>
        <taxon>Oscillatoriophycideae</taxon>
        <taxon>Chroococcales</taxon>
        <taxon>Chroococcaceae</taxon>
        <taxon>Gloeocapsopsis</taxon>
        <taxon>Gloeocapsopsis dulcis</taxon>
    </lineage>
</organism>
<dbReference type="InterPro" id="IPR001387">
    <property type="entry name" value="Cro/C1-type_HTH"/>
</dbReference>
<dbReference type="CDD" id="cd00093">
    <property type="entry name" value="HTH_XRE"/>
    <property type="match status" value="1"/>
</dbReference>
<name>A0A6N8G1Y7_9CHRO</name>
<dbReference type="Pfam" id="PF13744">
    <property type="entry name" value="HTH_37"/>
    <property type="match status" value="1"/>
</dbReference>
<accession>A0A6N8G1Y7</accession>
<dbReference type="EMBL" id="NAPY01000081">
    <property type="protein sequence ID" value="MUL39428.1"/>
    <property type="molecule type" value="Genomic_DNA"/>
</dbReference>